<dbReference type="GeneID" id="20814031"/>
<proteinExistence type="predicted"/>
<name>W4G1Q7_APHAT</name>
<reference evidence="1" key="1">
    <citation type="submission" date="2013-12" db="EMBL/GenBank/DDBJ databases">
        <title>The Genome Sequence of Aphanomyces astaci APO3.</title>
        <authorList>
            <consortium name="The Broad Institute Genomics Platform"/>
            <person name="Russ C."/>
            <person name="Tyler B."/>
            <person name="van West P."/>
            <person name="Dieguez-Uribeondo J."/>
            <person name="Young S.K."/>
            <person name="Zeng Q."/>
            <person name="Gargeya S."/>
            <person name="Fitzgerald M."/>
            <person name="Abouelleil A."/>
            <person name="Alvarado L."/>
            <person name="Chapman S.B."/>
            <person name="Gainer-Dewar J."/>
            <person name="Goldberg J."/>
            <person name="Griggs A."/>
            <person name="Gujja S."/>
            <person name="Hansen M."/>
            <person name="Howarth C."/>
            <person name="Imamovic A."/>
            <person name="Ireland A."/>
            <person name="Larimer J."/>
            <person name="McCowan C."/>
            <person name="Murphy C."/>
            <person name="Pearson M."/>
            <person name="Poon T.W."/>
            <person name="Priest M."/>
            <person name="Roberts A."/>
            <person name="Saif S."/>
            <person name="Shea T."/>
            <person name="Sykes S."/>
            <person name="Wortman J."/>
            <person name="Nusbaum C."/>
            <person name="Birren B."/>
        </authorList>
    </citation>
    <scope>NUCLEOTIDE SEQUENCE [LARGE SCALE GENOMIC DNA]</scope>
    <source>
        <strain evidence="1">APO3</strain>
    </source>
</reference>
<protein>
    <submittedName>
        <fullName evidence="1">Uncharacterized protein</fullName>
    </submittedName>
</protein>
<dbReference type="VEuPathDB" id="FungiDB:H257_12035"/>
<accession>W4G1Q7</accession>
<organism evidence="1">
    <name type="scientific">Aphanomyces astaci</name>
    <name type="common">Crayfish plague agent</name>
    <dbReference type="NCBI Taxonomy" id="112090"/>
    <lineage>
        <taxon>Eukaryota</taxon>
        <taxon>Sar</taxon>
        <taxon>Stramenopiles</taxon>
        <taxon>Oomycota</taxon>
        <taxon>Saprolegniomycetes</taxon>
        <taxon>Saprolegniales</taxon>
        <taxon>Verrucalvaceae</taxon>
        <taxon>Aphanomyces</taxon>
    </lineage>
</organism>
<dbReference type="AlphaFoldDB" id="W4G1Q7"/>
<sequence length="69" mass="7360">MVVECVGSIADVFESVAAEIIGAMFLAKESKIESPVFDIVVSSMGILCVTEPGVGCAGVRNRRLPYLQR</sequence>
<evidence type="ECO:0000313" key="1">
    <source>
        <dbReference type="EMBL" id="ETV72989.1"/>
    </source>
</evidence>
<dbReference type="EMBL" id="KI913151">
    <property type="protein sequence ID" value="ETV72989.1"/>
    <property type="molecule type" value="Genomic_DNA"/>
</dbReference>
<gene>
    <name evidence="1" type="ORF">H257_12035</name>
</gene>
<dbReference type="RefSeq" id="XP_009837438.1">
    <property type="nucleotide sequence ID" value="XM_009839136.1"/>
</dbReference>